<dbReference type="AlphaFoldDB" id="S3V8C4"/>
<dbReference type="EMBL" id="AKWZ02000011">
    <property type="protein sequence ID" value="EPG72660.1"/>
    <property type="molecule type" value="Genomic_DNA"/>
</dbReference>
<feature type="transmembrane region" description="Helical" evidence="1">
    <location>
        <begin position="480"/>
        <end position="502"/>
    </location>
</feature>
<organism evidence="2 3">
    <name type="scientific">Leptospira fainei serovar Hurstbridge str. BUT 6</name>
    <dbReference type="NCBI Taxonomy" id="1193011"/>
    <lineage>
        <taxon>Bacteria</taxon>
        <taxon>Pseudomonadati</taxon>
        <taxon>Spirochaetota</taxon>
        <taxon>Spirochaetia</taxon>
        <taxon>Leptospirales</taxon>
        <taxon>Leptospiraceae</taxon>
        <taxon>Leptospira</taxon>
    </lineage>
</organism>
<feature type="transmembrane region" description="Helical" evidence="1">
    <location>
        <begin position="992"/>
        <end position="1011"/>
    </location>
</feature>
<feature type="transmembrane region" description="Helical" evidence="1">
    <location>
        <begin position="894"/>
        <end position="914"/>
    </location>
</feature>
<keyword evidence="1" id="KW-0812">Transmembrane</keyword>
<name>S3V8C4_9LEPT</name>
<dbReference type="Proteomes" id="UP000014540">
    <property type="component" value="Unassembled WGS sequence"/>
</dbReference>
<dbReference type="SUPFAM" id="SSF82866">
    <property type="entry name" value="Multidrug efflux transporter AcrB transmembrane domain"/>
    <property type="match status" value="2"/>
</dbReference>
<dbReference type="OrthoDB" id="9757876at2"/>
<accession>S3V8C4</accession>
<evidence type="ECO:0000313" key="3">
    <source>
        <dbReference type="Proteomes" id="UP000014540"/>
    </source>
</evidence>
<feature type="transmembrane region" description="Helical" evidence="1">
    <location>
        <begin position="541"/>
        <end position="564"/>
    </location>
</feature>
<dbReference type="Gene3D" id="1.20.1640.10">
    <property type="entry name" value="Multidrug efflux transporter AcrB transmembrane domain"/>
    <property type="match status" value="2"/>
</dbReference>
<dbReference type="PANTHER" id="PTHR32063:SF16">
    <property type="entry name" value="CATION EFFLUX SYSTEM (ACRB_ACRD_ACRF FAMILY)"/>
    <property type="match status" value="1"/>
</dbReference>
<dbReference type="InterPro" id="IPR001036">
    <property type="entry name" value="Acrflvin-R"/>
</dbReference>
<dbReference type="SUPFAM" id="SSF82714">
    <property type="entry name" value="Multidrug efflux transporter AcrB TolC docking domain, DN and DC subdomains"/>
    <property type="match status" value="1"/>
</dbReference>
<dbReference type="GO" id="GO:0005886">
    <property type="term" value="C:plasma membrane"/>
    <property type="evidence" value="ECO:0007669"/>
    <property type="project" value="TreeGrafter"/>
</dbReference>
<keyword evidence="1" id="KW-0472">Membrane</keyword>
<sequence>MNNTRESALGFAGKLADLFINSRLTPVISIASILLGVLAVTLTPKEEEPQISVPMVDIHIASPGFVAKETERKVVEPIERAVWGLEGVEYVYSASSDHGALITVRFKVGEPLEPSLVKIHHSLMEIKSSLPPNVLEPNVRSYTIDDVPFLALTFSSETRDDFSLRSTVAPLARELSSTPDIARMELLGGRKEAVRVIADPKKMQVFGLSISDIANGIRANNGFMPSGKNWGKDFLYDIEIGTPISNSKQIALTPLVRRGGNVVRVSDVAEVRDGAEEKVRQSSILDKSFGPAHRNAVTILFSKRKGTDIAKLSQEILQRSKFLAKDLPDDIAMTVLRDYGATAGDKSTELIEHLLIATFSVSVLIAIWMGIRASFVVSISIPVTLSLTLALYYFLGYTLNRVTLFALIFSIGILVDDAIVVVENIERHLKLKPGQGIVRTTLKAVSEVGNPTILATFTVIAAILPMAFVRGLMGPYMKPIPVGASLAMILSLLVAFIVTPWASVRFLKLHSKTEKKPVKDSMLNLLYESFTAWLLYSRKNAILFGLSIIILLLTSFSLVAFKFVKVKMLPFDDKEEFQVLIDYDPKTPLEKTTKYTRILADSIINNSNIQKIQIFVGDPAPFSFSGMVKHSFLRNKEWQADLHIVLKNKNERNKKSHDIIESLRPSITEFGEQNNAITKVLEIPPGPPVLATFVAEVYAPTEKEREEVAFEIRKSLSMQKGVVDIDSSLRVQRPTIVFPFDYVAAGNLGVQAVTIAQAANYVFQETSLSTLSETNHSEDVVISLSLKDSARTSKTPFAKLNVSTLENGSIQADKVLDRPAMHENRIRNRKNLRSLEYVFAEFSGAEESPVYGILNLSDKVKHPTFTSEIPSVSNEAIVKWDGEWFITYEVFRDLGISFAIVMLIIYVLVLGWFQDYVVPLIIMAPIPISLIGILPGHWLLGAYFTATSMIGFIAGAGIIVRNSIILVDFINSELDSGTPLRQAVINAGLVRFRPMLLTASAVVVGSSVMLFDPIFQGLAISLIFGEIAATLLSRFAIPAIYYWFLMNRGSIPNKN</sequence>
<evidence type="ECO:0000313" key="2">
    <source>
        <dbReference type="EMBL" id="EPG72660.1"/>
    </source>
</evidence>
<feature type="transmembrane region" description="Helical" evidence="1">
    <location>
        <begin position="350"/>
        <end position="369"/>
    </location>
</feature>
<feature type="transmembrane region" description="Helical" evidence="1">
    <location>
        <begin position="375"/>
        <end position="395"/>
    </location>
</feature>
<feature type="transmembrane region" description="Helical" evidence="1">
    <location>
        <begin position="402"/>
        <end position="422"/>
    </location>
</feature>
<dbReference type="Gene3D" id="3.30.70.1430">
    <property type="entry name" value="Multidrug efflux transporter AcrB pore domain"/>
    <property type="match status" value="2"/>
</dbReference>
<feature type="transmembrane region" description="Helical" evidence="1">
    <location>
        <begin position="453"/>
        <end position="473"/>
    </location>
</feature>
<dbReference type="GO" id="GO:0042910">
    <property type="term" value="F:xenobiotic transmembrane transporter activity"/>
    <property type="evidence" value="ECO:0007669"/>
    <property type="project" value="TreeGrafter"/>
</dbReference>
<feature type="transmembrane region" description="Helical" evidence="1">
    <location>
        <begin position="24"/>
        <end position="42"/>
    </location>
</feature>
<dbReference type="SUPFAM" id="SSF82693">
    <property type="entry name" value="Multidrug efflux transporter AcrB pore domain, PN1, PN2, PC1 and PC2 subdomains"/>
    <property type="match status" value="3"/>
</dbReference>
<dbReference type="PANTHER" id="PTHR32063">
    <property type="match status" value="1"/>
</dbReference>
<keyword evidence="3" id="KW-1185">Reference proteome</keyword>
<dbReference type="InterPro" id="IPR027463">
    <property type="entry name" value="AcrB_DN_DC_subdom"/>
</dbReference>
<keyword evidence="1" id="KW-1133">Transmembrane helix</keyword>
<dbReference type="Gene3D" id="3.30.70.1440">
    <property type="entry name" value="Multidrug efflux transporter AcrB pore domain"/>
    <property type="match status" value="1"/>
</dbReference>
<feature type="transmembrane region" description="Helical" evidence="1">
    <location>
        <begin position="1018"/>
        <end position="1044"/>
    </location>
</feature>
<comment type="caution">
    <text evidence="2">The sequence shown here is derived from an EMBL/GenBank/DDBJ whole genome shotgun (WGS) entry which is preliminary data.</text>
</comment>
<dbReference type="Gene3D" id="3.30.70.1320">
    <property type="entry name" value="Multidrug efflux transporter AcrB pore domain like"/>
    <property type="match status" value="1"/>
</dbReference>
<evidence type="ECO:0000256" key="1">
    <source>
        <dbReference type="SAM" id="Phobius"/>
    </source>
</evidence>
<dbReference type="Pfam" id="PF00873">
    <property type="entry name" value="ACR_tran"/>
    <property type="match status" value="1"/>
</dbReference>
<dbReference type="Gene3D" id="3.30.2090.10">
    <property type="entry name" value="Multidrug efflux transporter AcrB TolC docking domain, DN and DC subdomains"/>
    <property type="match status" value="2"/>
</dbReference>
<gene>
    <name evidence="2" type="ORF">LEP1GSC058_1066</name>
</gene>
<protein>
    <submittedName>
        <fullName evidence="2">RND transporter, Hydrophobe/Amphiphile Efflux-1 (HAE1)/Heavy Metal Efflux (HME) family, permease protein</fullName>
    </submittedName>
</protein>
<dbReference type="PRINTS" id="PR00702">
    <property type="entry name" value="ACRIFLAVINRP"/>
</dbReference>
<reference evidence="2" key="1">
    <citation type="submission" date="2013-04" db="EMBL/GenBank/DDBJ databases">
        <authorList>
            <person name="Harkins D.M."/>
            <person name="Durkin A.S."/>
            <person name="Selengut J.D."/>
            <person name="Sanka R."/>
            <person name="DePew J."/>
            <person name="Purushe J."/>
            <person name="Ahmed A."/>
            <person name="van der Linden H."/>
            <person name="Goris M.G.A."/>
            <person name="Hartskeerl R.A."/>
            <person name="Vinetz J.M."/>
            <person name="Sutton G.G."/>
            <person name="Nelson W.C."/>
            <person name="Fouts D.E."/>
        </authorList>
    </citation>
    <scope>NUCLEOTIDE SEQUENCE [LARGE SCALE GENOMIC DNA]</scope>
    <source>
        <strain evidence="2">BUT 6</strain>
    </source>
</reference>
<proteinExistence type="predicted"/>
<dbReference type="RefSeq" id="WP_016551227.1">
    <property type="nucleotide sequence ID" value="NZ_AKWZ02000011.1"/>
</dbReference>
<dbReference type="STRING" id="1193011.LEP1GSC058_1066"/>